<comment type="caution">
    <text evidence="2">The sequence shown here is derived from an EMBL/GenBank/DDBJ whole genome shotgun (WGS) entry which is preliminary data.</text>
</comment>
<name>A0AAV3FST9_STRCB</name>
<organism evidence="2 3">
    <name type="scientific">Streptococcus canis FSL Z3-227</name>
    <dbReference type="NCBI Taxonomy" id="482234"/>
    <lineage>
        <taxon>Bacteria</taxon>
        <taxon>Bacillati</taxon>
        <taxon>Bacillota</taxon>
        <taxon>Bacilli</taxon>
        <taxon>Lactobacillales</taxon>
        <taxon>Streptococcaceae</taxon>
        <taxon>Streptococcus</taxon>
    </lineage>
</organism>
<accession>A0AAV3FST9</accession>
<keyword evidence="1" id="KW-0472">Membrane</keyword>
<keyword evidence="1" id="KW-1133">Transmembrane helix</keyword>
<dbReference type="EMBL" id="AIDX01000001">
    <property type="protein sequence ID" value="EIQ82198.1"/>
    <property type="molecule type" value="Genomic_DNA"/>
</dbReference>
<keyword evidence="1" id="KW-0812">Transmembrane</keyword>
<evidence type="ECO:0000256" key="1">
    <source>
        <dbReference type="SAM" id="Phobius"/>
    </source>
</evidence>
<sequence>MKEDKKLIKQARQNFRSNLKSARMYYRKEVRTLRQTVPKKGRFRKPTRNSLFQEKNTELKENLLSSQKEAEEKFLKEITYVSPRLLKVKEIKKYRLPQAQERLRTARKHLSEVKLSEKSKSVNPKFTFQKENPSLKSRFQFHQEKSFDRLSAEKEVSSAKREVKQLKKVQKSKKSSTKVKAGLGLVASESLDLVAQDDDLDGLRTLKDTSLKARRYGRFTYQAGKVAVKSGQTGVRFTKTKVAHGKERFQNFKKGKGFTRQKPLKPQRRYRTFLKHAKKHSLAGVKGIAQAIKGSLTFFSAIAGNPLTWIVSGILLILLLMLSFFMSVSGSSVIQQDEMELTKAYTHMTWEDAEHTRTNEKGITYYTKIDEVMVYMNHQYQDYKLDDVMETGGATYKAFLSQVWTYLNDGDSIKSMSDLYKEPAYKLSDEDQEELKELTEEGNYLALQELANPFQGQNDEDSLNMTYRYGYEVIDEKPTLHHHIILEAKEGQVIVAPMDGKVSLDGENIIMKRQHFSVQIL</sequence>
<dbReference type="Proteomes" id="UP000004423">
    <property type="component" value="Unassembled WGS sequence"/>
</dbReference>
<reference evidence="2 3" key="1">
    <citation type="journal article" date="2012" name="PLoS ONE">
        <title>Gene Repertoire Evolution of Streptococcus pyogenes Inferred from Phylogenomic Analysis with Streptococcus canis and Streptococcus dysgalactiae.</title>
        <authorList>
            <person name="Lefebure T."/>
            <person name="Richards V.P."/>
            <person name="Lang P."/>
            <person name="Pavinski-Bitar P."/>
            <person name="Stanhope M.J."/>
        </authorList>
    </citation>
    <scope>NUCLEOTIDE SEQUENCE [LARGE SCALE GENOMIC DNA]</scope>
    <source>
        <strain evidence="2 3">FSL Z3-227</strain>
    </source>
</reference>
<proteinExistence type="predicted"/>
<evidence type="ECO:0000313" key="3">
    <source>
        <dbReference type="Proteomes" id="UP000004423"/>
    </source>
</evidence>
<evidence type="ECO:0000313" key="2">
    <source>
        <dbReference type="EMBL" id="EIQ82198.1"/>
    </source>
</evidence>
<protein>
    <submittedName>
        <fullName evidence="2">CHAP domain protein</fullName>
    </submittedName>
</protein>
<gene>
    <name evidence="2" type="ORF">SCAZ3_07535</name>
</gene>
<dbReference type="AlphaFoldDB" id="A0AAV3FST9"/>
<feature type="transmembrane region" description="Helical" evidence="1">
    <location>
        <begin position="307"/>
        <end position="326"/>
    </location>
</feature>